<dbReference type="InterPro" id="IPR029062">
    <property type="entry name" value="Class_I_gatase-like"/>
</dbReference>
<dbReference type="InterPro" id="IPR002818">
    <property type="entry name" value="DJ-1/PfpI"/>
</dbReference>
<comment type="caution">
    <text evidence="4">The sequence shown here is derived from an EMBL/GenBank/DDBJ whole genome shotgun (WGS) entry which is preliminary data.</text>
</comment>
<dbReference type="Proteomes" id="UP000093000">
    <property type="component" value="Unassembled WGS sequence"/>
</dbReference>
<dbReference type="GO" id="GO:0006979">
    <property type="term" value="P:response to oxidative stress"/>
    <property type="evidence" value="ECO:0007669"/>
    <property type="project" value="TreeGrafter"/>
</dbReference>
<dbReference type="AlphaFoldDB" id="A0A1C7MYU7"/>
<gene>
    <name evidence="4" type="primary">park7</name>
    <name evidence="4" type="ORF">A0J61_09967</name>
</gene>
<name>A0A1C7MYU7_9FUNG</name>
<dbReference type="PANTHER" id="PTHR48094:SF12">
    <property type="entry name" value="PARKINSON DISEASE PROTEIN 7 HOMOLOG"/>
    <property type="match status" value="1"/>
</dbReference>
<evidence type="ECO:0000313" key="5">
    <source>
        <dbReference type="Proteomes" id="UP000093000"/>
    </source>
</evidence>
<dbReference type="GO" id="GO:0005829">
    <property type="term" value="C:cytosol"/>
    <property type="evidence" value="ECO:0007669"/>
    <property type="project" value="EnsemblFungi"/>
</dbReference>
<feature type="domain" description="DJ-1/PfpI" evidence="3">
    <location>
        <begin position="5"/>
        <end position="174"/>
    </location>
</feature>
<dbReference type="Pfam" id="PF01965">
    <property type="entry name" value="DJ-1_PfpI"/>
    <property type="match status" value="1"/>
</dbReference>
<dbReference type="GO" id="GO:0005739">
    <property type="term" value="C:mitochondrion"/>
    <property type="evidence" value="ECO:0007669"/>
    <property type="project" value="TreeGrafter"/>
</dbReference>
<protein>
    <recommendedName>
        <fullName evidence="1">D-lactate dehydratase</fullName>
        <ecNumber evidence="1">4.2.1.130</ecNumber>
    </recommendedName>
</protein>
<dbReference type="NCBIfam" id="TIGR01383">
    <property type="entry name" value="not_thiJ"/>
    <property type="match status" value="1"/>
</dbReference>
<comment type="catalytic activity">
    <reaction evidence="2">
        <text>methylglyoxal + H2O = (R)-lactate + H(+)</text>
        <dbReference type="Rhea" id="RHEA:27754"/>
        <dbReference type="ChEBI" id="CHEBI:15377"/>
        <dbReference type="ChEBI" id="CHEBI:15378"/>
        <dbReference type="ChEBI" id="CHEBI:16004"/>
        <dbReference type="ChEBI" id="CHEBI:17158"/>
        <dbReference type="EC" id="4.2.1.130"/>
    </reaction>
</comment>
<keyword evidence="5" id="KW-1185">Reference proteome</keyword>
<sequence>MSEQKKAIVFLADGTEEMEFTISAVDVLRRAKVDVTVVGVQLEKDYAVCSRGVKVLPDAKFEDINIDASQYDLVLIPGGAGGAKTLAAHEGIQKLIFDFYNKKKFVAFVCAGTLVAKAAGIPYKHKVTSYPGAVKEQLVSLYNYSDDRVVVDDNVITSRGPGTTFLFALTIVEQLVDAKTSEALREEMLTSADL</sequence>
<dbReference type="CDD" id="cd03135">
    <property type="entry name" value="GATase1_DJ-1"/>
    <property type="match status" value="1"/>
</dbReference>
<dbReference type="PANTHER" id="PTHR48094">
    <property type="entry name" value="PROTEIN/NUCLEIC ACID DEGLYCASE DJ-1-RELATED"/>
    <property type="match status" value="1"/>
</dbReference>
<evidence type="ECO:0000313" key="4">
    <source>
        <dbReference type="EMBL" id="OBZ81983.1"/>
    </source>
</evidence>
<dbReference type="InParanoid" id="A0A1C7MYU7"/>
<dbReference type="GO" id="GO:1903189">
    <property type="term" value="P:glyoxal metabolic process"/>
    <property type="evidence" value="ECO:0007669"/>
    <property type="project" value="TreeGrafter"/>
</dbReference>
<dbReference type="EMBL" id="LUGH01000986">
    <property type="protein sequence ID" value="OBZ81983.1"/>
    <property type="molecule type" value="Genomic_DNA"/>
</dbReference>
<dbReference type="EC" id="4.2.1.130" evidence="1"/>
<dbReference type="GO" id="GO:0019172">
    <property type="term" value="F:glyoxalase III activity"/>
    <property type="evidence" value="ECO:0007669"/>
    <property type="project" value="UniProtKB-EC"/>
</dbReference>
<proteinExistence type="predicted"/>
<dbReference type="GO" id="GO:0005634">
    <property type="term" value="C:nucleus"/>
    <property type="evidence" value="ECO:0007669"/>
    <property type="project" value="EnsemblFungi"/>
</dbReference>
<dbReference type="FunCoup" id="A0A1C7MYU7">
    <property type="interactions" value="251"/>
</dbReference>
<dbReference type="Gene3D" id="3.40.50.880">
    <property type="match status" value="1"/>
</dbReference>
<dbReference type="InterPro" id="IPR050325">
    <property type="entry name" value="Prot/Nucl_acid_deglycase"/>
</dbReference>
<evidence type="ECO:0000256" key="1">
    <source>
        <dbReference type="ARBA" id="ARBA00013134"/>
    </source>
</evidence>
<accession>A0A1C7MYU7</accession>
<organism evidence="4 5">
    <name type="scientific">Choanephora cucurbitarum</name>
    <dbReference type="NCBI Taxonomy" id="101091"/>
    <lineage>
        <taxon>Eukaryota</taxon>
        <taxon>Fungi</taxon>
        <taxon>Fungi incertae sedis</taxon>
        <taxon>Mucoromycota</taxon>
        <taxon>Mucoromycotina</taxon>
        <taxon>Mucoromycetes</taxon>
        <taxon>Mucorales</taxon>
        <taxon>Mucorineae</taxon>
        <taxon>Choanephoraceae</taxon>
        <taxon>Choanephoroideae</taxon>
        <taxon>Choanephora</taxon>
    </lineage>
</organism>
<evidence type="ECO:0000259" key="3">
    <source>
        <dbReference type="Pfam" id="PF01965"/>
    </source>
</evidence>
<reference evidence="4 5" key="1">
    <citation type="submission" date="2016-03" db="EMBL/GenBank/DDBJ databases">
        <title>Choanephora cucurbitarum.</title>
        <authorList>
            <person name="Min B."/>
            <person name="Park H."/>
            <person name="Park J.-H."/>
            <person name="Shin H.-D."/>
            <person name="Choi I.-G."/>
        </authorList>
    </citation>
    <scope>NUCLEOTIDE SEQUENCE [LARGE SCALE GENOMIC DNA]</scope>
    <source>
        <strain evidence="4 5">KUS-F28377</strain>
    </source>
</reference>
<dbReference type="SUPFAM" id="SSF52317">
    <property type="entry name" value="Class I glutamine amidotransferase-like"/>
    <property type="match status" value="1"/>
</dbReference>
<dbReference type="OrthoDB" id="543156at2759"/>
<dbReference type="InterPro" id="IPR006287">
    <property type="entry name" value="DJ-1"/>
</dbReference>
<dbReference type="STRING" id="101091.A0A1C7MYU7"/>
<evidence type="ECO:0000256" key="2">
    <source>
        <dbReference type="ARBA" id="ARBA00048082"/>
    </source>
</evidence>